<evidence type="ECO:0000259" key="2">
    <source>
        <dbReference type="Pfam" id="PF23227"/>
    </source>
</evidence>
<feature type="region of interest" description="Disordered" evidence="1">
    <location>
        <begin position="1"/>
        <end position="61"/>
    </location>
</feature>
<evidence type="ECO:0000256" key="1">
    <source>
        <dbReference type="SAM" id="MobiDB-lite"/>
    </source>
</evidence>
<evidence type="ECO:0000313" key="4">
    <source>
        <dbReference type="Proteomes" id="UP000197619"/>
    </source>
</evidence>
<dbReference type="Pfam" id="PF23227">
    <property type="entry name" value="HEAT_MROH2B_C"/>
    <property type="match status" value="1"/>
</dbReference>
<dbReference type="InterPro" id="IPR055406">
    <property type="entry name" value="HEAT_Maestro"/>
</dbReference>
<dbReference type="EMBL" id="MUZQ01001099">
    <property type="protein sequence ID" value="OWK49436.1"/>
    <property type="molecule type" value="Genomic_DNA"/>
</dbReference>
<dbReference type="PANTHER" id="PTHR23120:SF42">
    <property type="entry name" value="MAESTRO HEAT-LIKE REPEAT FAMILY MEMBER 3"/>
    <property type="match status" value="1"/>
</dbReference>
<dbReference type="PANTHER" id="PTHR23120">
    <property type="entry name" value="MAESTRO-RELATED HEAT DOMAIN-CONTAINING"/>
    <property type="match status" value="1"/>
</dbReference>
<protein>
    <recommendedName>
        <fullName evidence="2">Maestro/Maestro-like HEAT-repeats domain-containing protein</fullName>
    </recommendedName>
</protein>
<sequence length="470" mass="53208">MNPGRDVQCRPASVPKLAWGKEEKEGPGAAPAQQPEELEQFQPQQKGAAVQRTREQERTRGRFRKTAQLVCKFIKRIRQEETSAMGAGLREYSELLGHETSAALLDLLVQRGVSRAQQVPAMVRYMQQWLMANDSAEHRLNNALLYLTEAQPNDAVMTLLRVAPSCDRRWAETWPRGSSRSTRPAAPPVSLWASPSRARALPHGHLGTERSTGGLCPLQATVVMWKILQESCVPDIVMVHFPQLFVHLLFQVFFSSKEMPEEVDNFWKGCQEEHGLATSPSRFAERTMKSLLSRMDYEDVVVSMEQKRGWDTLLCADTHHYAVGLLASDLFLDNDAPIPSPITLQLAKVLLPLFEHVRLCALSHGHWLLPRHLVPCGDAGLHQQDDSHVQQLSMFVFRTLLSAVAEEGKKLLMTQVCQSLLPLFFHCHEENQCVAEASQETLLCVAKFLNRRDLEKSVKKEKLWRFIEIL</sequence>
<organism evidence="3 4">
    <name type="scientific">Lonchura striata</name>
    <name type="common">white-rumped munia</name>
    <dbReference type="NCBI Taxonomy" id="40157"/>
    <lineage>
        <taxon>Eukaryota</taxon>
        <taxon>Metazoa</taxon>
        <taxon>Chordata</taxon>
        <taxon>Craniata</taxon>
        <taxon>Vertebrata</taxon>
        <taxon>Euteleostomi</taxon>
        <taxon>Archelosauria</taxon>
        <taxon>Archosauria</taxon>
        <taxon>Dinosauria</taxon>
        <taxon>Saurischia</taxon>
        <taxon>Theropoda</taxon>
        <taxon>Coelurosauria</taxon>
        <taxon>Aves</taxon>
        <taxon>Neognathae</taxon>
        <taxon>Neoaves</taxon>
        <taxon>Telluraves</taxon>
        <taxon>Australaves</taxon>
        <taxon>Passeriformes</taxon>
        <taxon>Passeroidea</taxon>
        <taxon>Estrildidae</taxon>
        <taxon>Estrildinae</taxon>
        <taxon>Lonchura</taxon>
    </lineage>
</organism>
<dbReference type="AlphaFoldDB" id="A0A218U6X6"/>
<dbReference type="Proteomes" id="UP000197619">
    <property type="component" value="Unassembled WGS sequence"/>
</dbReference>
<feature type="non-terminal residue" evidence="3">
    <location>
        <position position="470"/>
    </location>
</feature>
<evidence type="ECO:0000313" key="3">
    <source>
        <dbReference type="EMBL" id="OWK49436.1"/>
    </source>
</evidence>
<feature type="compositionally biased region" description="Low complexity" evidence="1">
    <location>
        <begin position="29"/>
        <end position="45"/>
    </location>
</feature>
<comment type="caution">
    <text evidence="3">The sequence shown here is derived from an EMBL/GenBank/DDBJ whole genome shotgun (WGS) entry which is preliminary data.</text>
</comment>
<accession>A0A218U6X6</accession>
<dbReference type="GO" id="GO:0005737">
    <property type="term" value="C:cytoplasm"/>
    <property type="evidence" value="ECO:0007669"/>
    <property type="project" value="TreeGrafter"/>
</dbReference>
<reference evidence="3 4" key="1">
    <citation type="submission" date="2017-05" db="EMBL/GenBank/DDBJ databases">
        <title>Genome of assembly of the Bengalese finch, Lonchura striata domestica.</title>
        <authorList>
            <person name="Colquitt B.M."/>
            <person name="Brainard M.S."/>
        </authorList>
    </citation>
    <scope>NUCLEOTIDE SEQUENCE [LARGE SCALE GENOMIC DNA]</scope>
    <source>
        <strain evidence="3">White83orange57</strain>
    </source>
</reference>
<dbReference type="InterPro" id="IPR045206">
    <property type="entry name" value="Maestro_heat-like_prot"/>
</dbReference>
<proteinExistence type="predicted"/>
<gene>
    <name evidence="3" type="ORF">RLOC_00000849</name>
</gene>
<keyword evidence="4" id="KW-1185">Reference proteome</keyword>
<name>A0A218U6X6_9PASE</name>
<feature type="domain" description="Maestro/Maestro-like HEAT-repeats" evidence="2">
    <location>
        <begin position="384"/>
        <end position="464"/>
    </location>
</feature>